<sequence>MPSTMPRITKAMISAPLSPEYANIVVGRRLVNRSMRRPATPTWRSFMRSLCA</sequence>
<proteinExistence type="predicted"/>
<evidence type="ECO:0000313" key="2">
    <source>
        <dbReference type="Proteomes" id="UP000076532"/>
    </source>
</evidence>
<dbReference type="Proteomes" id="UP000076532">
    <property type="component" value="Unassembled WGS sequence"/>
</dbReference>
<dbReference type="AlphaFoldDB" id="A0A166T878"/>
<name>A0A166T878_9AGAM</name>
<dbReference type="EMBL" id="KV417494">
    <property type="protein sequence ID" value="KZP30319.1"/>
    <property type="molecule type" value="Genomic_DNA"/>
</dbReference>
<keyword evidence="2" id="KW-1185">Reference proteome</keyword>
<reference evidence="1 2" key="1">
    <citation type="journal article" date="2016" name="Mol. Biol. Evol.">
        <title>Comparative Genomics of Early-Diverging Mushroom-Forming Fungi Provides Insights into the Origins of Lignocellulose Decay Capabilities.</title>
        <authorList>
            <person name="Nagy L.G."/>
            <person name="Riley R."/>
            <person name="Tritt A."/>
            <person name="Adam C."/>
            <person name="Daum C."/>
            <person name="Floudas D."/>
            <person name="Sun H."/>
            <person name="Yadav J.S."/>
            <person name="Pangilinan J."/>
            <person name="Larsson K.H."/>
            <person name="Matsuura K."/>
            <person name="Barry K."/>
            <person name="Labutti K."/>
            <person name="Kuo R."/>
            <person name="Ohm R.A."/>
            <person name="Bhattacharya S.S."/>
            <person name="Shirouzu T."/>
            <person name="Yoshinaga Y."/>
            <person name="Martin F.M."/>
            <person name="Grigoriev I.V."/>
            <person name="Hibbett D.S."/>
        </authorList>
    </citation>
    <scope>NUCLEOTIDE SEQUENCE [LARGE SCALE GENOMIC DNA]</scope>
    <source>
        <strain evidence="1 2">CBS 109695</strain>
    </source>
</reference>
<evidence type="ECO:0000313" key="1">
    <source>
        <dbReference type="EMBL" id="KZP30319.1"/>
    </source>
</evidence>
<gene>
    <name evidence="1" type="ORF">FIBSPDRAFT_850626</name>
</gene>
<organism evidence="1 2">
    <name type="scientific">Athelia psychrophila</name>
    <dbReference type="NCBI Taxonomy" id="1759441"/>
    <lineage>
        <taxon>Eukaryota</taxon>
        <taxon>Fungi</taxon>
        <taxon>Dikarya</taxon>
        <taxon>Basidiomycota</taxon>
        <taxon>Agaricomycotina</taxon>
        <taxon>Agaricomycetes</taxon>
        <taxon>Agaricomycetidae</taxon>
        <taxon>Atheliales</taxon>
        <taxon>Atheliaceae</taxon>
        <taxon>Athelia</taxon>
    </lineage>
</organism>
<accession>A0A166T878</accession>
<protein>
    <submittedName>
        <fullName evidence="1">Uncharacterized protein</fullName>
    </submittedName>
</protein>